<evidence type="ECO:0000313" key="1">
    <source>
        <dbReference type="EMBL" id="CSA16434.1"/>
    </source>
</evidence>
<dbReference type="AlphaFoldDB" id="A0A655PMN4"/>
<proteinExistence type="predicted"/>
<gene>
    <name evidence="1" type="ORF">ERS013165_00923</name>
</gene>
<sequence length="124" mass="14182">MEAIFVASVFHRTVFLKRIRIAAGIFHRQRVIDNQLSLDHRIDLRGVAALFGNRITQACQINQRGLAENIVAHHARGIPREIKIAFTLDNLQQTFAQLFRWAAANQVFGQNTCRVRQSLVCARF</sequence>
<evidence type="ECO:0000313" key="2">
    <source>
        <dbReference type="Proteomes" id="UP000044806"/>
    </source>
</evidence>
<dbReference type="Proteomes" id="UP000044806">
    <property type="component" value="Unassembled WGS sequence"/>
</dbReference>
<protein>
    <submittedName>
        <fullName evidence="1">Uncharacterized protein</fullName>
    </submittedName>
</protein>
<name>A0A655PMN4_VIBCL</name>
<accession>A0A655PMN4</accession>
<organism evidence="1 2">
    <name type="scientific">Vibrio cholerae</name>
    <dbReference type="NCBI Taxonomy" id="666"/>
    <lineage>
        <taxon>Bacteria</taxon>
        <taxon>Pseudomonadati</taxon>
        <taxon>Pseudomonadota</taxon>
        <taxon>Gammaproteobacteria</taxon>
        <taxon>Vibrionales</taxon>
        <taxon>Vibrionaceae</taxon>
        <taxon>Vibrio</taxon>
    </lineage>
</organism>
<reference evidence="1 2" key="1">
    <citation type="submission" date="2015-07" db="EMBL/GenBank/DDBJ databases">
        <authorList>
            <consortium name="Pathogen Informatics"/>
        </authorList>
    </citation>
    <scope>NUCLEOTIDE SEQUENCE [LARGE SCALE GENOMIC DNA]</scope>
    <source>
        <strain evidence="1 2">A51</strain>
    </source>
</reference>
<dbReference type="EMBL" id="CWOW01000003">
    <property type="protein sequence ID" value="CSA16434.1"/>
    <property type="molecule type" value="Genomic_DNA"/>
</dbReference>